<sequence>MRLMLTVTYIQWNCHPRSSSSNEVESRNPERYSSAAPLSRLCLSVLISLTTS</sequence>
<gene>
    <name evidence="1" type="ORF">LITE_LOCUS17133</name>
</gene>
<name>A0AAV0K559_9ROSI</name>
<proteinExistence type="predicted"/>
<protein>
    <submittedName>
        <fullName evidence="1">Uncharacterized protein</fullName>
    </submittedName>
</protein>
<dbReference type="Proteomes" id="UP001154282">
    <property type="component" value="Unassembled WGS sequence"/>
</dbReference>
<comment type="caution">
    <text evidence="1">The sequence shown here is derived from an EMBL/GenBank/DDBJ whole genome shotgun (WGS) entry which is preliminary data.</text>
</comment>
<reference evidence="1" key="1">
    <citation type="submission" date="2022-08" db="EMBL/GenBank/DDBJ databases">
        <authorList>
            <person name="Gutierrez-Valencia J."/>
        </authorList>
    </citation>
    <scope>NUCLEOTIDE SEQUENCE</scope>
</reference>
<keyword evidence="2" id="KW-1185">Reference proteome</keyword>
<organism evidence="1 2">
    <name type="scientific">Linum tenue</name>
    <dbReference type="NCBI Taxonomy" id="586396"/>
    <lineage>
        <taxon>Eukaryota</taxon>
        <taxon>Viridiplantae</taxon>
        <taxon>Streptophyta</taxon>
        <taxon>Embryophyta</taxon>
        <taxon>Tracheophyta</taxon>
        <taxon>Spermatophyta</taxon>
        <taxon>Magnoliopsida</taxon>
        <taxon>eudicotyledons</taxon>
        <taxon>Gunneridae</taxon>
        <taxon>Pentapetalae</taxon>
        <taxon>rosids</taxon>
        <taxon>fabids</taxon>
        <taxon>Malpighiales</taxon>
        <taxon>Linaceae</taxon>
        <taxon>Linum</taxon>
    </lineage>
</organism>
<accession>A0AAV0K559</accession>
<dbReference type="EMBL" id="CAMGYJ010000005">
    <property type="protein sequence ID" value="CAI0416898.1"/>
    <property type="molecule type" value="Genomic_DNA"/>
</dbReference>
<dbReference type="AlphaFoldDB" id="A0AAV0K559"/>
<evidence type="ECO:0000313" key="1">
    <source>
        <dbReference type="EMBL" id="CAI0416898.1"/>
    </source>
</evidence>
<evidence type="ECO:0000313" key="2">
    <source>
        <dbReference type="Proteomes" id="UP001154282"/>
    </source>
</evidence>